<dbReference type="InterPro" id="IPR052747">
    <property type="entry name" value="TA_system_RelE_toxin"/>
</dbReference>
<dbReference type="STRING" id="1817867.A3F83_07780"/>
<evidence type="ECO:0000256" key="1">
    <source>
        <dbReference type="ARBA" id="ARBA00022649"/>
    </source>
</evidence>
<dbReference type="AlphaFoldDB" id="A0A1F5YSD0"/>
<name>A0A1F5YSD0_9BACT</name>
<sequence length="92" mass="10923">MSHKVELTPKAEKYLKSMPKKFARQIIGKLELLGENPRPRGCKKIKADKERFRIHSGNYRIIYEVRDNVLLVLVIRIDHRQGVYKRHIRSIT</sequence>
<evidence type="ECO:0000313" key="3">
    <source>
        <dbReference type="Proteomes" id="UP000179129"/>
    </source>
</evidence>
<dbReference type="Pfam" id="PF05016">
    <property type="entry name" value="ParE_toxin"/>
    <property type="match status" value="1"/>
</dbReference>
<evidence type="ECO:0008006" key="4">
    <source>
        <dbReference type="Google" id="ProtNLM"/>
    </source>
</evidence>
<protein>
    <recommendedName>
        <fullName evidence="4">Addiction module antitoxin</fullName>
    </recommendedName>
</protein>
<accession>A0A1F5YSD0</accession>
<evidence type="ECO:0000313" key="2">
    <source>
        <dbReference type="EMBL" id="OGG02877.1"/>
    </source>
</evidence>
<comment type="caution">
    <text evidence="2">The sequence shown here is derived from an EMBL/GenBank/DDBJ whole genome shotgun (WGS) entry which is preliminary data.</text>
</comment>
<dbReference type="Gene3D" id="3.30.2310.20">
    <property type="entry name" value="RelE-like"/>
    <property type="match status" value="1"/>
</dbReference>
<dbReference type="InterPro" id="IPR035093">
    <property type="entry name" value="RelE/ParE_toxin_dom_sf"/>
</dbReference>
<reference evidence="2 3" key="1">
    <citation type="journal article" date="2016" name="Nat. Commun.">
        <title>Thousands of microbial genomes shed light on interconnected biogeochemical processes in an aquifer system.</title>
        <authorList>
            <person name="Anantharaman K."/>
            <person name="Brown C.T."/>
            <person name="Hug L.A."/>
            <person name="Sharon I."/>
            <person name="Castelle C.J."/>
            <person name="Probst A.J."/>
            <person name="Thomas B.C."/>
            <person name="Singh A."/>
            <person name="Wilkins M.J."/>
            <person name="Karaoz U."/>
            <person name="Brodie E.L."/>
            <person name="Williams K.H."/>
            <person name="Hubbard S.S."/>
            <person name="Banfield J.F."/>
        </authorList>
    </citation>
    <scope>NUCLEOTIDE SEQUENCE [LARGE SCALE GENOMIC DNA]</scope>
</reference>
<proteinExistence type="predicted"/>
<gene>
    <name evidence="2" type="ORF">A3F83_07780</name>
</gene>
<dbReference type="InterPro" id="IPR007712">
    <property type="entry name" value="RelE/ParE_toxin"/>
</dbReference>
<dbReference type="EMBL" id="MFIX01000168">
    <property type="protein sequence ID" value="OGG02877.1"/>
    <property type="molecule type" value="Genomic_DNA"/>
</dbReference>
<keyword evidence="1" id="KW-1277">Toxin-antitoxin system</keyword>
<dbReference type="SUPFAM" id="SSF143011">
    <property type="entry name" value="RelE-like"/>
    <property type="match status" value="1"/>
</dbReference>
<dbReference type="PANTHER" id="PTHR38813">
    <property type="match status" value="1"/>
</dbReference>
<dbReference type="PANTHER" id="PTHR38813:SF1">
    <property type="entry name" value="TOXIN RELE1-RELATED"/>
    <property type="match status" value="1"/>
</dbReference>
<organism evidence="2 3">
    <name type="scientific">Candidatus Glassbacteria bacterium RIFCSPLOWO2_12_FULL_58_11</name>
    <dbReference type="NCBI Taxonomy" id="1817867"/>
    <lineage>
        <taxon>Bacteria</taxon>
        <taxon>Candidatus Glassiibacteriota</taxon>
    </lineage>
</organism>
<dbReference type="Proteomes" id="UP000179129">
    <property type="component" value="Unassembled WGS sequence"/>
</dbReference>